<accession>W5WDG1</accession>
<dbReference type="OrthoDB" id="4569196at2"/>
<sequence length="143" mass="15560">MVRLLRIKRLADLGLPLPQVAQLGNADEHPEQALRVLDGELAATIEQLERTRTVVGRLLCHGTGIDLPRLLAQPLAEAGVTEADRLVSECGGVRYRSLLLVPFRDLFEVLTGPGTDTPPVITRRRLHGVPAMAEHATSPVKPL</sequence>
<gene>
    <name evidence="1" type="ORF">KALB_5545</name>
</gene>
<name>W5WDG1_9PSEU</name>
<evidence type="ECO:0000313" key="2">
    <source>
        <dbReference type="Proteomes" id="UP000019225"/>
    </source>
</evidence>
<dbReference type="Proteomes" id="UP000019225">
    <property type="component" value="Chromosome"/>
</dbReference>
<reference evidence="1 2" key="1">
    <citation type="journal article" date="2014" name="BMC Genomics">
        <title>Complete genome sequence of producer of the glycopeptide antibiotic Aculeximycin Kutzneria albida DSM 43870T, a representative of minor genus of Pseudonocardiaceae.</title>
        <authorList>
            <person name="Rebets Y."/>
            <person name="Tokovenko B."/>
            <person name="Lushchyk I."/>
            <person name="Ruckert C."/>
            <person name="Zaburannyi N."/>
            <person name="Bechthold A."/>
            <person name="Kalinowski J."/>
            <person name="Luzhetskyy A."/>
        </authorList>
    </citation>
    <scope>NUCLEOTIDE SEQUENCE [LARGE SCALE GENOMIC DNA]</scope>
    <source>
        <strain evidence="1">DSM 43870</strain>
    </source>
</reference>
<proteinExistence type="predicted"/>
<keyword evidence="2" id="KW-1185">Reference proteome</keyword>
<dbReference type="AlphaFoldDB" id="W5WDG1"/>
<evidence type="ECO:0000313" key="1">
    <source>
        <dbReference type="EMBL" id="AHH98907.1"/>
    </source>
</evidence>
<organism evidence="1 2">
    <name type="scientific">Kutzneria albida DSM 43870</name>
    <dbReference type="NCBI Taxonomy" id="1449976"/>
    <lineage>
        <taxon>Bacteria</taxon>
        <taxon>Bacillati</taxon>
        <taxon>Actinomycetota</taxon>
        <taxon>Actinomycetes</taxon>
        <taxon>Pseudonocardiales</taxon>
        <taxon>Pseudonocardiaceae</taxon>
        <taxon>Kutzneria</taxon>
    </lineage>
</organism>
<dbReference type="HOGENOM" id="CLU_1803659_0_0_11"/>
<dbReference type="EMBL" id="CP007155">
    <property type="protein sequence ID" value="AHH98907.1"/>
    <property type="molecule type" value="Genomic_DNA"/>
</dbReference>
<dbReference type="eggNOG" id="COG0789">
    <property type="taxonomic scope" value="Bacteria"/>
</dbReference>
<dbReference type="KEGG" id="kal:KALB_5545"/>
<dbReference type="STRING" id="1449976.KALB_5545"/>
<dbReference type="RefSeq" id="WP_025358854.1">
    <property type="nucleotide sequence ID" value="NZ_CP007155.1"/>
</dbReference>
<protein>
    <submittedName>
        <fullName evidence="1">Uncharacterized protein</fullName>
    </submittedName>
</protein>